<dbReference type="GO" id="GO:0016301">
    <property type="term" value="F:kinase activity"/>
    <property type="evidence" value="ECO:0007669"/>
    <property type="project" value="UniProtKB-KW"/>
</dbReference>
<keyword evidence="5 6" id="KW-0067">ATP-binding</keyword>
<feature type="binding site" evidence="6">
    <location>
        <begin position="294"/>
        <end position="296"/>
    </location>
    <ligand>
        <name>ATP</name>
        <dbReference type="ChEBI" id="CHEBI:30616"/>
    </ligand>
</feature>
<keyword evidence="4 6" id="KW-0418">Kinase</keyword>
<dbReference type="CDD" id="cd24010">
    <property type="entry name" value="ASKHA_NBD_AcK_PK"/>
    <property type="match status" value="1"/>
</dbReference>
<evidence type="ECO:0000256" key="7">
    <source>
        <dbReference type="RuleBase" id="RU003835"/>
    </source>
</evidence>
<dbReference type="PROSITE" id="PS01075">
    <property type="entry name" value="ACETATE_KINASE_1"/>
    <property type="match status" value="1"/>
</dbReference>
<evidence type="ECO:0000256" key="5">
    <source>
        <dbReference type="ARBA" id="ARBA00022840"/>
    </source>
</evidence>
<feature type="binding site" evidence="6">
    <location>
        <position position="15"/>
    </location>
    <ligand>
        <name>ATP</name>
        <dbReference type="ChEBI" id="CHEBI:30616"/>
    </ligand>
</feature>
<keyword evidence="2 6" id="KW-0808">Transferase</keyword>
<keyword evidence="6" id="KW-0460">Magnesium</keyword>
<organism evidence="8 9">
    <name type="scientific">Microbacterium deminutum</name>
    <dbReference type="NCBI Taxonomy" id="344164"/>
    <lineage>
        <taxon>Bacteria</taxon>
        <taxon>Bacillati</taxon>
        <taxon>Actinomycetota</taxon>
        <taxon>Actinomycetes</taxon>
        <taxon>Micrococcales</taxon>
        <taxon>Microbacteriaceae</taxon>
        <taxon>Microbacterium</taxon>
    </lineage>
</organism>
<comment type="pathway">
    <text evidence="6">Metabolic intermediate biosynthesis; acetyl-CoA biosynthesis; acetyl-CoA from acetate: step 1/2.</text>
</comment>
<gene>
    <name evidence="6" type="primary">ackA</name>
    <name evidence="8" type="ORF">GCM10009776_34010</name>
</gene>
<evidence type="ECO:0000256" key="3">
    <source>
        <dbReference type="ARBA" id="ARBA00022741"/>
    </source>
</evidence>
<dbReference type="PANTHER" id="PTHR21060">
    <property type="entry name" value="ACETATE KINASE"/>
    <property type="match status" value="1"/>
</dbReference>
<dbReference type="SUPFAM" id="SSF53067">
    <property type="entry name" value="Actin-like ATPase domain"/>
    <property type="match status" value="2"/>
</dbReference>
<evidence type="ECO:0000256" key="2">
    <source>
        <dbReference type="ARBA" id="ARBA00022679"/>
    </source>
</evidence>
<comment type="catalytic activity">
    <reaction evidence="6">
        <text>acetate + ATP = acetyl phosphate + ADP</text>
        <dbReference type="Rhea" id="RHEA:11352"/>
        <dbReference type="ChEBI" id="CHEBI:22191"/>
        <dbReference type="ChEBI" id="CHEBI:30089"/>
        <dbReference type="ChEBI" id="CHEBI:30616"/>
        <dbReference type="ChEBI" id="CHEBI:456216"/>
        <dbReference type="EC" id="2.7.2.1"/>
    </reaction>
</comment>
<dbReference type="InterPro" id="IPR000890">
    <property type="entry name" value="Aliphatic_acid_kin_short-chain"/>
</dbReference>
<keyword evidence="6" id="KW-0479">Metal-binding</keyword>
<evidence type="ECO:0000256" key="6">
    <source>
        <dbReference type="HAMAP-Rule" id="MF_00020"/>
    </source>
</evidence>
<keyword evidence="3 6" id="KW-0547">Nucleotide-binding</keyword>
<dbReference type="InterPro" id="IPR023865">
    <property type="entry name" value="Aliphatic_acid_kinase_CS"/>
</dbReference>
<feature type="binding site" evidence="6">
    <location>
        <position position="396"/>
    </location>
    <ligand>
        <name>Mg(2+)</name>
        <dbReference type="ChEBI" id="CHEBI:18420"/>
    </ligand>
</feature>
<feature type="site" description="Transition state stabilizer" evidence="6">
    <location>
        <position position="192"/>
    </location>
</feature>
<comment type="caution">
    <text evidence="8">The sequence shown here is derived from an EMBL/GenBank/DDBJ whole genome shotgun (WGS) entry which is preliminary data.</text>
</comment>
<feature type="site" description="Transition state stabilizer" evidence="6">
    <location>
        <position position="253"/>
    </location>
</feature>
<comment type="function">
    <text evidence="6">Catalyzes the formation of acetyl phosphate from acetate and ATP. Can also catalyze the reverse reaction.</text>
</comment>
<dbReference type="PANTHER" id="PTHR21060:SF15">
    <property type="entry name" value="ACETATE KINASE-RELATED"/>
    <property type="match status" value="1"/>
</dbReference>
<feature type="binding site" evidence="6">
    <location>
        <position position="8"/>
    </location>
    <ligand>
        <name>Mg(2+)</name>
        <dbReference type="ChEBI" id="CHEBI:18420"/>
    </ligand>
</feature>
<feature type="active site" description="Proton donor/acceptor" evidence="6">
    <location>
        <position position="160"/>
    </location>
</feature>
<dbReference type="InterPro" id="IPR004372">
    <property type="entry name" value="Ac/propionate_kinase"/>
</dbReference>
<feature type="binding site" evidence="6">
    <location>
        <begin position="220"/>
        <end position="224"/>
    </location>
    <ligand>
        <name>ATP</name>
        <dbReference type="ChEBI" id="CHEBI:30616"/>
    </ligand>
</feature>
<accession>A0ABP5CSR3</accession>
<dbReference type="InterPro" id="IPR043129">
    <property type="entry name" value="ATPase_NBD"/>
</dbReference>
<dbReference type="PRINTS" id="PR00471">
    <property type="entry name" value="ACETATEKNASE"/>
</dbReference>
<reference evidence="9" key="1">
    <citation type="journal article" date="2019" name="Int. J. Syst. Evol. Microbiol.">
        <title>The Global Catalogue of Microorganisms (GCM) 10K type strain sequencing project: providing services to taxonomists for standard genome sequencing and annotation.</title>
        <authorList>
            <consortium name="The Broad Institute Genomics Platform"/>
            <consortium name="The Broad Institute Genome Sequencing Center for Infectious Disease"/>
            <person name="Wu L."/>
            <person name="Ma J."/>
        </authorList>
    </citation>
    <scope>NUCLEOTIDE SEQUENCE [LARGE SCALE GENOMIC DNA]</scope>
    <source>
        <strain evidence="9">JCM 14901</strain>
    </source>
</reference>
<comment type="subcellular location">
    <subcellularLocation>
        <location evidence="6">Cytoplasm</location>
    </subcellularLocation>
</comment>
<protein>
    <recommendedName>
        <fullName evidence="6">Acetate kinase</fullName>
        <ecNumber evidence="6">2.7.2.1</ecNumber>
    </recommendedName>
    <alternativeName>
        <fullName evidence="6">Acetokinase</fullName>
    </alternativeName>
</protein>
<evidence type="ECO:0000256" key="4">
    <source>
        <dbReference type="ARBA" id="ARBA00022777"/>
    </source>
</evidence>
<name>A0ABP5CSR3_9MICO</name>
<dbReference type="EMBL" id="BAAAOG010000010">
    <property type="protein sequence ID" value="GAA1968178.1"/>
    <property type="molecule type" value="Genomic_DNA"/>
</dbReference>
<dbReference type="NCBIfam" id="TIGR00016">
    <property type="entry name" value="ackA"/>
    <property type="match status" value="1"/>
</dbReference>
<dbReference type="Gene3D" id="3.30.420.40">
    <property type="match status" value="2"/>
</dbReference>
<keyword evidence="6" id="KW-0963">Cytoplasm</keyword>
<comment type="similarity">
    <text evidence="1 6 7">Belongs to the acetokinase family.</text>
</comment>
<evidence type="ECO:0000256" key="1">
    <source>
        <dbReference type="ARBA" id="ARBA00008748"/>
    </source>
</evidence>
<dbReference type="PROSITE" id="PS01076">
    <property type="entry name" value="ACETATE_KINASE_2"/>
    <property type="match status" value="1"/>
</dbReference>
<evidence type="ECO:0000313" key="9">
    <source>
        <dbReference type="Proteomes" id="UP001499933"/>
    </source>
</evidence>
<comment type="cofactor">
    <cofactor evidence="6">
        <name>Mg(2+)</name>
        <dbReference type="ChEBI" id="CHEBI:18420"/>
    </cofactor>
    <cofactor evidence="6">
        <name>Mn(2+)</name>
        <dbReference type="ChEBI" id="CHEBI:29035"/>
    </cofactor>
    <text evidence="6">Mg(2+). Can also accept Mn(2+).</text>
</comment>
<sequence>MSIVLVVNSGSSSFKYQLIDMDAEAVLASGLVERIGEQAGSSKHTVFAPPPSPGAGIATYLDATYSRELPIPDHTAGFAVMIEAFAQHGPSLEDRPPVAVGHRVVHGGARFFEPTLITPRVEVDIDELSVLAPLHNPANLQGIIAAKHAFPDVPHVAVFDTAFHQTLPPAAYTYAIDAALAESHRIRRYGFHGTSHKFVSEAAAAFLGRPLAELKQIVFHLGNGASVTAIDRGRSVETSMGLTPLEGLVMGTRSGDIDPAALLHLARRAGMSVDDLDDLLNKRSGLIGLAGVSDMRDLRAGVERGDAGATLAFDVYVHRLRAYAGAYLAQLGGVDVISFTAGVGENAPAVRAGALETLGFAGVQIDPERNLARGRGIRIISTDASRVAVLVVPTNEELEIARQTLSAAG</sequence>
<dbReference type="PIRSF" id="PIRSF000722">
    <property type="entry name" value="Acetate_prop_kin"/>
    <property type="match status" value="1"/>
</dbReference>
<evidence type="ECO:0000313" key="8">
    <source>
        <dbReference type="EMBL" id="GAA1968178.1"/>
    </source>
</evidence>
<dbReference type="Proteomes" id="UP001499933">
    <property type="component" value="Unassembled WGS sequence"/>
</dbReference>
<dbReference type="RefSeq" id="WP_344096930.1">
    <property type="nucleotide sequence ID" value="NZ_BAAAOG010000010.1"/>
</dbReference>
<proteinExistence type="inferred from homology"/>
<feature type="binding site" evidence="6">
    <location>
        <position position="103"/>
    </location>
    <ligand>
        <name>substrate</name>
    </ligand>
</feature>
<dbReference type="EC" id="2.7.2.1" evidence="6"/>
<comment type="subunit">
    <text evidence="6">Homodimer.</text>
</comment>
<feature type="binding site" evidence="6">
    <location>
        <begin position="342"/>
        <end position="346"/>
    </location>
    <ligand>
        <name>ATP</name>
        <dbReference type="ChEBI" id="CHEBI:30616"/>
    </ligand>
</feature>
<dbReference type="HAMAP" id="MF_00020">
    <property type="entry name" value="Acetate_kinase"/>
    <property type="match status" value="1"/>
</dbReference>
<dbReference type="Pfam" id="PF00871">
    <property type="entry name" value="Acetate_kinase"/>
    <property type="match status" value="1"/>
</dbReference>
<keyword evidence="9" id="KW-1185">Reference proteome</keyword>